<dbReference type="FunFam" id="3.40.50.10140:FF:000007">
    <property type="entry name" value="Disease resistance protein (TIR-NBS-LRR class)"/>
    <property type="match status" value="1"/>
</dbReference>
<dbReference type="InterPro" id="IPR058192">
    <property type="entry name" value="WHD_ROQ1-like"/>
</dbReference>
<evidence type="ECO:0000256" key="2">
    <source>
        <dbReference type="ARBA" id="ARBA00022737"/>
    </source>
</evidence>
<evidence type="ECO:0000313" key="7">
    <source>
        <dbReference type="Proteomes" id="UP001163823"/>
    </source>
</evidence>
<comment type="caution">
    <text evidence="6">The sequence shown here is derived from an EMBL/GenBank/DDBJ whole genome shotgun (WGS) entry which is preliminary data.</text>
</comment>
<keyword evidence="1" id="KW-0433">Leucine-rich repeat</keyword>
<feature type="domain" description="TIR" evidence="5">
    <location>
        <begin position="16"/>
        <end position="174"/>
    </location>
</feature>
<dbReference type="InterPro" id="IPR035897">
    <property type="entry name" value="Toll_tir_struct_dom_sf"/>
</dbReference>
<keyword evidence="2" id="KW-0677">Repeat</keyword>
<dbReference type="GO" id="GO:0007165">
    <property type="term" value="P:signal transduction"/>
    <property type="evidence" value="ECO:0007669"/>
    <property type="project" value="InterPro"/>
</dbReference>
<evidence type="ECO:0000256" key="4">
    <source>
        <dbReference type="ARBA" id="ARBA00023027"/>
    </source>
</evidence>
<dbReference type="Proteomes" id="UP001163823">
    <property type="component" value="Chromosome 10"/>
</dbReference>
<dbReference type="SMART" id="SM00255">
    <property type="entry name" value="TIR"/>
    <property type="match status" value="1"/>
</dbReference>
<dbReference type="AlphaFoldDB" id="A0AAD7LAH6"/>
<gene>
    <name evidence="6" type="ORF">O6P43_025387</name>
</gene>
<dbReference type="SUPFAM" id="SSF46785">
    <property type="entry name" value="Winged helix' DNA-binding domain"/>
    <property type="match status" value="1"/>
</dbReference>
<dbReference type="InterPro" id="IPR000157">
    <property type="entry name" value="TIR_dom"/>
</dbReference>
<reference evidence="6" key="1">
    <citation type="journal article" date="2023" name="Science">
        <title>Elucidation of the pathway for biosynthesis of saponin adjuvants from the soapbark tree.</title>
        <authorList>
            <person name="Reed J."/>
            <person name="Orme A."/>
            <person name="El-Demerdash A."/>
            <person name="Owen C."/>
            <person name="Martin L.B.B."/>
            <person name="Misra R.C."/>
            <person name="Kikuchi S."/>
            <person name="Rejzek M."/>
            <person name="Martin A.C."/>
            <person name="Harkess A."/>
            <person name="Leebens-Mack J."/>
            <person name="Louveau T."/>
            <person name="Stephenson M.J."/>
            <person name="Osbourn A."/>
        </authorList>
    </citation>
    <scope>NUCLEOTIDE SEQUENCE</scope>
    <source>
        <strain evidence="6">S10</strain>
    </source>
</reference>
<dbReference type="SUPFAM" id="SSF52540">
    <property type="entry name" value="P-loop containing nucleoside triphosphate hydrolases"/>
    <property type="match status" value="1"/>
</dbReference>
<dbReference type="GO" id="GO:0006952">
    <property type="term" value="P:defense response"/>
    <property type="evidence" value="ECO:0007669"/>
    <property type="project" value="UniProtKB-KW"/>
</dbReference>
<dbReference type="PROSITE" id="PS50104">
    <property type="entry name" value="TIR"/>
    <property type="match status" value="1"/>
</dbReference>
<dbReference type="Pfam" id="PF00931">
    <property type="entry name" value="NB-ARC"/>
    <property type="match status" value="1"/>
</dbReference>
<dbReference type="Gene3D" id="1.10.8.430">
    <property type="entry name" value="Helical domain of apoptotic protease-activating factors"/>
    <property type="match status" value="1"/>
</dbReference>
<dbReference type="Gene3D" id="3.40.50.10140">
    <property type="entry name" value="Toll/interleukin-1 receptor homology (TIR) domain"/>
    <property type="match status" value="1"/>
</dbReference>
<dbReference type="PRINTS" id="PR00364">
    <property type="entry name" value="DISEASERSIST"/>
</dbReference>
<evidence type="ECO:0000256" key="3">
    <source>
        <dbReference type="ARBA" id="ARBA00022821"/>
    </source>
</evidence>
<accession>A0AAD7LAH6</accession>
<dbReference type="Pfam" id="PF01582">
    <property type="entry name" value="TIR"/>
    <property type="match status" value="1"/>
</dbReference>
<dbReference type="PANTHER" id="PTHR11017">
    <property type="entry name" value="LEUCINE-RICH REPEAT-CONTAINING PROTEIN"/>
    <property type="match status" value="1"/>
</dbReference>
<keyword evidence="3" id="KW-0611">Plant defense</keyword>
<protein>
    <submittedName>
        <fullName evidence="6">TIR-NBS-LRR disease resistance protein</fullName>
    </submittedName>
</protein>
<organism evidence="6 7">
    <name type="scientific">Quillaja saponaria</name>
    <name type="common">Soap bark tree</name>
    <dbReference type="NCBI Taxonomy" id="32244"/>
    <lineage>
        <taxon>Eukaryota</taxon>
        <taxon>Viridiplantae</taxon>
        <taxon>Streptophyta</taxon>
        <taxon>Embryophyta</taxon>
        <taxon>Tracheophyta</taxon>
        <taxon>Spermatophyta</taxon>
        <taxon>Magnoliopsida</taxon>
        <taxon>eudicotyledons</taxon>
        <taxon>Gunneridae</taxon>
        <taxon>Pentapetalae</taxon>
        <taxon>rosids</taxon>
        <taxon>fabids</taxon>
        <taxon>Fabales</taxon>
        <taxon>Quillajaceae</taxon>
        <taxon>Quillaja</taxon>
    </lineage>
</organism>
<dbReference type="EMBL" id="JARAOO010000010">
    <property type="protein sequence ID" value="KAJ7953725.1"/>
    <property type="molecule type" value="Genomic_DNA"/>
</dbReference>
<evidence type="ECO:0000313" key="6">
    <source>
        <dbReference type="EMBL" id="KAJ7953725.1"/>
    </source>
</evidence>
<dbReference type="Gene3D" id="3.40.50.300">
    <property type="entry name" value="P-loop containing nucleotide triphosphate hydrolases"/>
    <property type="match status" value="1"/>
</dbReference>
<sequence>MANNDGVSSTPGGFRLQWDVFLSFRGTDTRDSFTKNLYDSLHSNGVRVFRDDDGLERGHEIAASLLEAINDSAASIIILSPNYASSHWCLEELAEICDCERLILPVFYRVDPSDVRKQKGPFEEAFRTHERRFEKEKVLRWRGAMKKVGGVAGWVLREEATLVRFLVKRVLRELSNIPVAMAAYTVGLEKRVEEVIQLLDLKSNGVKVLGLYGMGGVGKTTLAKALFNRIVGHFGRRKFLSDIRKISSKNDGLVSLKDELKDDFSPVNENRVLLVLDDVDDVKQLDTLIGRRELLYEGSRIVVTTRNRDVLVNNHVNEIYEVKELMSSDALKLFCHHALGRKKPAEDNFLNLSKQIVSLTGGLPLALEVFGSFLFDKRRVEEWDDALKKLKRIRPDNLQDVLKISFDGLDEEVKCVFLDLACFFVEMKMKREDVIDILRGCGFGAETAISVLTQSSLIKVFEKSDLWMHDQVRDMGRQLVRTRKPC</sequence>
<dbReference type="InterPro" id="IPR036390">
    <property type="entry name" value="WH_DNA-bd_sf"/>
</dbReference>
<dbReference type="InterPro" id="IPR044974">
    <property type="entry name" value="Disease_R_plants"/>
</dbReference>
<dbReference type="SUPFAM" id="SSF52200">
    <property type="entry name" value="Toll/Interleukin receptor TIR domain"/>
    <property type="match status" value="1"/>
</dbReference>
<dbReference type="InterPro" id="IPR027417">
    <property type="entry name" value="P-loop_NTPase"/>
</dbReference>
<name>A0AAD7LAH6_QUISA</name>
<evidence type="ECO:0000259" key="5">
    <source>
        <dbReference type="PROSITE" id="PS50104"/>
    </source>
</evidence>
<proteinExistence type="predicted"/>
<dbReference type="GO" id="GO:0043531">
    <property type="term" value="F:ADP binding"/>
    <property type="evidence" value="ECO:0007669"/>
    <property type="project" value="InterPro"/>
</dbReference>
<keyword evidence="4" id="KW-0520">NAD</keyword>
<keyword evidence="7" id="KW-1185">Reference proteome</keyword>
<dbReference type="PANTHER" id="PTHR11017:SF385">
    <property type="entry name" value="DISEASE RESISTANCE PROTEIN (TIR-NBS-LRR CLASS)-RELATED"/>
    <property type="match status" value="1"/>
</dbReference>
<dbReference type="InterPro" id="IPR042197">
    <property type="entry name" value="Apaf_helical"/>
</dbReference>
<dbReference type="KEGG" id="qsa:O6P43_025387"/>
<dbReference type="Pfam" id="PF23282">
    <property type="entry name" value="WHD_ROQ1"/>
    <property type="match status" value="1"/>
</dbReference>
<dbReference type="InterPro" id="IPR002182">
    <property type="entry name" value="NB-ARC"/>
</dbReference>
<evidence type="ECO:0000256" key="1">
    <source>
        <dbReference type="ARBA" id="ARBA00022614"/>
    </source>
</evidence>